<evidence type="ECO:0000313" key="8">
    <source>
        <dbReference type="Proteomes" id="UP001218218"/>
    </source>
</evidence>
<dbReference type="InterPro" id="IPR013992">
    <property type="entry name" value="Adenylate_cyclase-assoc_CAP_N"/>
</dbReference>
<feature type="region of interest" description="Disordered" evidence="5">
    <location>
        <begin position="247"/>
        <end position="275"/>
    </location>
</feature>
<name>A0AAD6ZYR1_9AGAR</name>
<dbReference type="Pfam" id="PF08603">
    <property type="entry name" value="CAP_C"/>
    <property type="match status" value="1"/>
</dbReference>
<dbReference type="GO" id="GO:0005737">
    <property type="term" value="C:cytoplasm"/>
    <property type="evidence" value="ECO:0007669"/>
    <property type="project" value="TreeGrafter"/>
</dbReference>
<gene>
    <name evidence="7" type="ORF">DFH08DRAFT_782486</name>
</gene>
<feature type="compositionally biased region" description="Basic and acidic residues" evidence="5">
    <location>
        <begin position="291"/>
        <end position="304"/>
    </location>
</feature>
<evidence type="ECO:0000256" key="5">
    <source>
        <dbReference type="SAM" id="MobiDB-lite"/>
    </source>
</evidence>
<organism evidence="7 8">
    <name type="scientific">Mycena albidolilacea</name>
    <dbReference type="NCBI Taxonomy" id="1033008"/>
    <lineage>
        <taxon>Eukaryota</taxon>
        <taxon>Fungi</taxon>
        <taxon>Dikarya</taxon>
        <taxon>Basidiomycota</taxon>
        <taxon>Agaricomycotina</taxon>
        <taxon>Agaricomycetes</taxon>
        <taxon>Agaricomycetidae</taxon>
        <taxon>Agaricales</taxon>
        <taxon>Marasmiineae</taxon>
        <taxon>Mycenaceae</taxon>
        <taxon>Mycena</taxon>
    </lineage>
</organism>
<evidence type="ECO:0000256" key="3">
    <source>
        <dbReference type="ARBA" id="ARBA00072052"/>
    </source>
</evidence>
<dbReference type="Pfam" id="PF21938">
    <property type="entry name" value="CAP_N"/>
    <property type="match status" value="1"/>
</dbReference>
<dbReference type="InterPro" id="IPR036222">
    <property type="entry name" value="CAP_N_sf"/>
</dbReference>
<dbReference type="SUPFAM" id="SSF69340">
    <property type="entry name" value="C-terminal domain of adenylylcyclase associated protein"/>
    <property type="match status" value="1"/>
</dbReference>
<dbReference type="Pfam" id="PF01213">
    <property type="entry name" value="CAP_N-CM"/>
    <property type="match status" value="1"/>
</dbReference>
<protein>
    <recommendedName>
        <fullName evidence="3 4">Adenylyl cyclase-associated protein</fullName>
    </recommendedName>
</protein>
<dbReference type="PROSITE" id="PS51329">
    <property type="entry name" value="C_CAP_COFACTOR_C"/>
    <property type="match status" value="1"/>
</dbReference>
<evidence type="ECO:0000256" key="2">
    <source>
        <dbReference type="ARBA" id="ARBA00054756"/>
    </source>
</evidence>
<dbReference type="Proteomes" id="UP001218218">
    <property type="component" value="Unassembled WGS sequence"/>
</dbReference>
<dbReference type="GO" id="GO:0007015">
    <property type="term" value="P:actin filament organization"/>
    <property type="evidence" value="ECO:0007669"/>
    <property type="project" value="TreeGrafter"/>
</dbReference>
<dbReference type="Gene3D" id="1.25.40.330">
    <property type="entry name" value="Adenylate cyclase-associated CAP, N-terminal domain"/>
    <property type="match status" value="1"/>
</dbReference>
<dbReference type="InterPro" id="IPR001837">
    <property type="entry name" value="Adenylate_cyclase-assoc_CAP"/>
</dbReference>
<dbReference type="Gene3D" id="2.160.20.70">
    <property type="match status" value="1"/>
</dbReference>
<dbReference type="SMART" id="SM00673">
    <property type="entry name" value="CARP"/>
    <property type="match status" value="2"/>
</dbReference>
<dbReference type="InterPro" id="IPR017901">
    <property type="entry name" value="C-CAP_CF_C-like"/>
</dbReference>
<dbReference type="AlphaFoldDB" id="A0AAD6ZYR1"/>
<evidence type="ECO:0000313" key="7">
    <source>
        <dbReference type="EMBL" id="KAJ7343634.1"/>
    </source>
</evidence>
<evidence type="ECO:0000256" key="4">
    <source>
        <dbReference type="RuleBase" id="RU000647"/>
    </source>
</evidence>
<proteinExistence type="inferred from homology"/>
<dbReference type="InterPro" id="IPR006599">
    <property type="entry name" value="CARP_motif"/>
</dbReference>
<dbReference type="InterPro" id="IPR016098">
    <property type="entry name" value="CAP/MinC_C"/>
</dbReference>
<reference evidence="7" key="1">
    <citation type="submission" date="2023-03" db="EMBL/GenBank/DDBJ databases">
        <title>Massive genome expansion in bonnet fungi (Mycena s.s.) driven by repeated elements and novel gene families across ecological guilds.</title>
        <authorList>
            <consortium name="Lawrence Berkeley National Laboratory"/>
            <person name="Harder C.B."/>
            <person name="Miyauchi S."/>
            <person name="Viragh M."/>
            <person name="Kuo A."/>
            <person name="Thoen E."/>
            <person name="Andreopoulos B."/>
            <person name="Lu D."/>
            <person name="Skrede I."/>
            <person name="Drula E."/>
            <person name="Henrissat B."/>
            <person name="Morin E."/>
            <person name="Kohler A."/>
            <person name="Barry K."/>
            <person name="LaButti K."/>
            <person name="Morin E."/>
            <person name="Salamov A."/>
            <person name="Lipzen A."/>
            <person name="Mereny Z."/>
            <person name="Hegedus B."/>
            <person name="Baldrian P."/>
            <person name="Stursova M."/>
            <person name="Weitz H."/>
            <person name="Taylor A."/>
            <person name="Grigoriev I.V."/>
            <person name="Nagy L.G."/>
            <person name="Martin F."/>
            <person name="Kauserud H."/>
        </authorList>
    </citation>
    <scope>NUCLEOTIDE SEQUENCE</scope>
    <source>
        <strain evidence="7">CBHHK002</strain>
    </source>
</reference>
<dbReference type="GO" id="GO:0019933">
    <property type="term" value="P:cAMP-mediated signaling"/>
    <property type="evidence" value="ECO:0007669"/>
    <property type="project" value="TreeGrafter"/>
</dbReference>
<evidence type="ECO:0000259" key="6">
    <source>
        <dbReference type="PROSITE" id="PS51329"/>
    </source>
</evidence>
<feature type="region of interest" description="Disordered" evidence="5">
    <location>
        <begin position="291"/>
        <end position="343"/>
    </location>
</feature>
<dbReference type="PANTHER" id="PTHR10652">
    <property type="entry name" value="ADENYLYL CYCLASE-ASSOCIATED PROTEIN"/>
    <property type="match status" value="1"/>
</dbReference>
<dbReference type="EMBL" id="JARIHO010000023">
    <property type="protein sequence ID" value="KAJ7343634.1"/>
    <property type="molecule type" value="Genomic_DNA"/>
</dbReference>
<dbReference type="GO" id="GO:0008179">
    <property type="term" value="F:adenylate cyclase binding"/>
    <property type="evidence" value="ECO:0007669"/>
    <property type="project" value="TreeGrafter"/>
</dbReference>
<dbReference type="InterPro" id="IPR036223">
    <property type="entry name" value="CAP_C_sf"/>
</dbReference>
<accession>A0AAD6ZYR1</accession>
<keyword evidence="8" id="KW-1185">Reference proteome</keyword>
<dbReference type="FunFam" id="1.25.40.330:FF:000001">
    <property type="entry name" value="Adenylyl cyclase-associated protein"/>
    <property type="match status" value="1"/>
</dbReference>
<dbReference type="PANTHER" id="PTHR10652:SF0">
    <property type="entry name" value="ADENYLYL CYCLASE-ASSOCIATED PROTEIN"/>
    <property type="match status" value="1"/>
</dbReference>
<feature type="compositionally biased region" description="Pro residues" evidence="5">
    <location>
        <begin position="255"/>
        <end position="267"/>
    </location>
</feature>
<feature type="domain" description="C-CAP/cofactor C-like" evidence="6">
    <location>
        <begin position="341"/>
        <end position="495"/>
    </location>
</feature>
<feature type="compositionally biased region" description="Low complexity" evidence="5">
    <location>
        <begin position="311"/>
        <end position="320"/>
    </location>
</feature>
<feature type="compositionally biased region" description="Pro residues" evidence="5">
    <location>
        <begin position="46"/>
        <end position="61"/>
    </location>
</feature>
<comment type="similarity">
    <text evidence="1 4">Belongs to the CAP family.</text>
</comment>
<dbReference type="SUPFAM" id="SSF101278">
    <property type="entry name" value="N-terminal domain of adenylylcyclase associated protein, CAP"/>
    <property type="match status" value="1"/>
</dbReference>
<dbReference type="InterPro" id="IPR013912">
    <property type="entry name" value="Adenylate_cyclase-assoc_CAP_C"/>
</dbReference>
<dbReference type="InterPro" id="IPR053950">
    <property type="entry name" value="CAP_N"/>
</dbReference>
<dbReference type="GO" id="GO:0003779">
    <property type="term" value="F:actin binding"/>
    <property type="evidence" value="ECO:0007669"/>
    <property type="project" value="InterPro"/>
</dbReference>
<evidence type="ECO:0000256" key="1">
    <source>
        <dbReference type="ARBA" id="ARBA00007659"/>
    </source>
</evidence>
<comment type="caution">
    <text evidence="7">The sequence shown here is derived from an EMBL/GenBank/DDBJ whole genome shotgun (WGS) entry which is preliminary data.</text>
</comment>
<sequence>MSGLHSLATIIKRLEAATSRIEDLAMAQGQNAPKDDSRPTTYAAPAPAPPPPPPPPPPAAPAAPEVPRSVIAFDELIIDAKLKPFLELTRSFAGQSVVEIVAILEEQFEGLRSFLLLSGSCQQPDKEALEKLLVPIQANIEAITRCKDAGRKDRDWFQHITIVGDGGLGVAWIVNPKPGPYLAEIKDSVLYNGNRVIKEFKEKDQKHVDWVRSFIAILEAMRLYVMEHHTTGLAWNKQGITVAEYNSRTATGGGAPPPPPPPPPPAAAPAANSGGGAAAVFAELNRGEEVTKGLRKVPKSEMTHKNPALRASSVVPSSPGSAPPQKPVKPSKPSALSAKKPKPAKFALEGKNWTIEYQENESSLTVDDVQLNQAVNIFGCKQSTILIKGKVNAITLGKLQRSLNYFIDVAAVNCVKTSVLVDSVVSSISVTNSPSFALQITGSAPMIQLDSTDSGQIYLSKDSLNAEITTAKCSAINVSLPVEGEEDGVFEEQAVPEMLKTVVKNGKLVTTVVEHVG</sequence>
<feature type="region of interest" description="Disordered" evidence="5">
    <location>
        <begin position="25"/>
        <end position="64"/>
    </location>
</feature>
<comment type="function">
    <text evidence="2">The N-terminal domain binds to adenylyl cyclase, thereby enabling adenylyl cyclase to be activated by upstream regulatory signals, such as Ras. The C-terminal domain is required for normal cellular morphology and growth control.</text>
</comment>